<keyword evidence="4 5" id="KW-0472">Membrane</keyword>
<keyword evidence="2 5" id="KW-0812">Transmembrane</keyword>
<proteinExistence type="predicted"/>
<dbReference type="Gene3D" id="1.10.3470.10">
    <property type="entry name" value="ABC transporter involved in vitamin B12 uptake, BtuC"/>
    <property type="match status" value="1"/>
</dbReference>
<evidence type="ECO:0000256" key="2">
    <source>
        <dbReference type="ARBA" id="ARBA00022692"/>
    </source>
</evidence>
<name>A0ABV4UAY3_9BACT</name>
<keyword evidence="8" id="KW-1185">Reference proteome</keyword>
<dbReference type="InterPro" id="IPR037294">
    <property type="entry name" value="ABC_BtuC-like"/>
</dbReference>
<dbReference type="EMBL" id="JBGUBD010000018">
    <property type="protein sequence ID" value="MFA9480258.1"/>
    <property type="molecule type" value="Genomic_DNA"/>
</dbReference>
<evidence type="ECO:0000256" key="5">
    <source>
        <dbReference type="SAM" id="Phobius"/>
    </source>
</evidence>
<evidence type="ECO:0000256" key="1">
    <source>
        <dbReference type="ARBA" id="ARBA00004141"/>
    </source>
</evidence>
<dbReference type="InterPro" id="IPR025517">
    <property type="entry name" value="DUF4405"/>
</dbReference>
<comment type="subcellular location">
    <subcellularLocation>
        <location evidence="1">Membrane</location>
        <topology evidence="1">Multi-pass membrane protein</topology>
    </subcellularLocation>
</comment>
<dbReference type="Proteomes" id="UP001575105">
    <property type="component" value="Unassembled WGS sequence"/>
</dbReference>
<evidence type="ECO:0000256" key="3">
    <source>
        <dbReference type="ARBA" id="ARBA00022989"/>
    </source>
</evidence>
<feature type="transmembrane region" description="Helical" evidence="5">
    <location>
        <begin position="59"/>
        <end position="81"/>
    </location>
</feature>
<feature type="transmembrane region" description="Helical" evidence="5">
    <location>
        <begin position="12"/>
        <end position="39"/>
    </location>
</feature>
<sequence length="294" mass="32057">MSTTRGKAGRDFNWRALITFVTTVSFLIMALSGAMLYVAPRGRVANWTNWSLLGLEKEQWADLHMTAALLMLVALSFHLYFNWKPLCHYLKNKTTAHGMRLRELAVACAVGLVVAAGTLADVPPFSTVLMVNERIKDAWEPTAGAIGRAPSTYVQERSVREFADRIGLSLEQMSAALKAHGIEIDDADVPIDALARRHGVSLQQIYEAVHAEGGQAGPVRVGGANREVRGGGGGQFGRITLGELCRHEAVPLAEAVQSLTDEGIEATEASRLRELADRLGMTPRELADWLTRGR</sequence>
<gene>
    <name evidence="7" type="ORF">ACERK3_18450</name>
</gene>
<protein>
    <submittedName>
        <fullName evidence="7">DUF4405 domain-containing protein</fullName>
    </submittedName>
</protein>
<reference evidence="7 8" key="1">
    <citation type="submission" date="2024-08" db="EMBL/GenBank/DDBJ databases">
        <title>Whole-genome sequencing of halo(alkali)philic microorganisms from hypersaline lakes.</title>
        <authorList>
            <person name="Sorokin D.Y."/>
            <person name="Merkel A.Y."/>
            <person name="Messina E."/>
            <person name="Yakimov M."/>
        </authorList>
    </citation>
    <scope>NUCLEOTIDE SEQUENCE [LARGE SCALE GENOMIC DNA]</scope>
    <source>
        <strain evidence="7 8">AB-hyl4</strain>
    </source>
</reference>
<feature type="domain" description="Flavinylation-associated cytochrome" evidence="6">
    <location>
        <begin position="18"/>
        <end position="83"/>
    </location>
</feature>
<evidence type="ECO:0000256" key="4">
    <source>
        <dbReference type="ARBA" id="ARBA00023136"/>
    </source>
</evidence>
<accession>A0ABV4UAY3</accession>
<keyword evidence="3 5" id="KW-1133">Transmembrane helix</keyword>
<dbReference type="RefSeq" id="WP_425347180.1">
    <property type="nucleotide sequence ID" value="NZ_JBGUBD010000018.1"/>
</dbReference>
<comment type="caution">
    <text evidence="7">The sequence shown here is derived from an EMBL/GenBank/DDBJ whole genome shotgun (WGS) entry which is preliminary data.</text>
</comment>
<organism evidence="7 8">
    <name type="scientific">Natronomicrosphaera hydrolytica</name>
    <dbReference type="NCBI Taxonomy" id="3242702"/>
    <lineage>
        <taxon>Bacteria</taxon>
        <taxon>Pseudomonadati</taxon>
        <taxon>Planctomycetota</taxon>
        <taxon>Phycisphaerae</taxon>
        <taxon>Phycisphaerales</taxon>
        <taxon>Phycisphaeraceae</taxon>
        <taxon>Natronomicrosphaera</taxon>
    </lineage>
</organism>
<evidence type="ECO:0000313" key="8">
    <source>
        <dbReference type="Proteomes" id="UP001575105"/>
    </source>
</evidence>
<feature type="transmembrane region" description="Helical" evidence="5">
    <location>
        <begin position="101"/>
        <end position="120"/>
    </location>
</feature>
<evidence type="ECO:0000313" key="7">
    <source>
        <dbReference type="EMBL" id="MFA9480258.1"/>
    </source>
</evidence>
<evidence type="ECO:0000259" key="6">
    <source>
        <dbReference type="Pfam" id="PF14358"/>
    </source>
</evidence>
<dbReference type="Pfam" id="PF14358">
    <property type="entry name" value="DUF4405"/>
    <property type="match status" value="1"/>
</dbReference>